<keyword evidence="2" id="KW-1133">Transmembrane helix</keyword>
<dbReference type="PANTHER" id="PTHR42736">
    <property type="entry name" value="PROTEIN-GLUTAMINE GAMMA-GLUTAMYLTRANSFERASE"/>
    <property type="match status" value="1"/>
</dbReference>
<evidence type="ECO:0000256" key="1">
    <source>
        <dbReference type="SAM" id="MobiDB-lite"/>
    </source>
</evidence>
<dbReference type="EMBL" id="MAEL01000045">
    <property type="protein sequence ID" value="KAF1302902.1"/>
    <property type="molecule type" value="Genomic_DNA"/>
</dbReference>
<dbReference type="InterPro" id="IPR038765">
    <property type="entry name" value="Papain-like_cys_pep_sf"/>
</dbReference>
<name>A0ABQ6YY02_9ENTE</name>
<reference evidence="4 5" key="1">
    <citation type="submission" date="2016-06" db="EMBL/GenBank/DDBJ databases">
        <title>Four novel species of enterococci isolated from chicken manure.</title>
        <authorList>
            <person name="Van Tyne D."/>
        </authorList>
    </citation>
    <scope>NUCLEOTIDE SEQUENCE [LARGE SCALE GENOMIC DNA]</scope>
    <source>
        <strain evidence="4 5">CU12B</strain>
    </source>
</reference>
<dbReference type="RefSeq" id="WP_161902562.1">
    <property type="nucleotide sequence ID" value="NZ_MAEL01000045.1"/>
</dbReference>
<feature type="region of interest" description="Disordered" evidence="1">
    <location>
        <begin position="532"/>
        <end position="576"/>
    </location>
</feature>
<accession>A0ABQ6YY02</accession>
<feature type="transmembrane region" description="Helical" evidence="2">
    <location>
        <begin position="132"/>
        <end position="149"/>
    </location>
</feature>
<keyword evidence="2" id="KW-0472">Membrane</keyword>
<feature type="transmembrane region" description="Helical" evidence="2">
    <location>
        <begin position="155"/>
        <end position="174"/>
    </location>
</feature>
<proteinExistence type="predicted"/>
<feature type="transmembrane region" description="Helical" evidence="2">
    <location>
        <begin position="181"/>
        <end position="200"/>
    </location>
</feature>
<evidence type="ECO:0000256" key="2">
    <source>
        <dbReference type="SAM" id="Phobius"/>
    </source>
</evidence>
<feature type="transmembrane region" description="Helical" evidence="2">
    <location>
        <begin position="105"/>
        <end position="125"/>
    </location>
</feature>
<keyword evidence="5" id="KW-1185">Reference proteome</keyword>
<gene>
    <name evidence="4" type="ORF">BAU17_11855</name>
</gene>
<evidence type="ECO:0000313" key="5">
    <source>
        <dbReference type="Proteomes" id="UP000782705"/>
    </source>
</evidence>
<dbReference type="InterPro" id="IPR002931">
    <property type="entry name" value="Transglutaminase-like"/>
</dbReference>
<dbReference type="PANTHER" id="PTHR42736:SF1">
    <property type="entry name" value="PROTEIN-GLUTAMINE GAMMA-GLUTAMYLTRANSFERASE"/>
    <property type="match status" value="1"/>
</dbReference>
<dbReference type="Gene3D" id="3.10.620.30">
    <property type="match status" value="1"/>
</dbReference>
<dbReference type="Proteomes" id="UP000782705">
    <property type="component" value="Unassembled WGS sequence"/>
</dbReference>
<feature type="transmembrane region" description="Helical" evidence="2">
    <location>
        <begin position="595"/>
        <end position="621"/>
    </location>
</feature>
<sequence>MMRRLQRKLPLLFLSFISFSVLFTQFLTTYQVSVTGFSFFAIALLCVVALLRYRLLKFPVYLLSGSWIFYQYVRLEQTFSLSWFRTAGQLIQSEIARFLTGEMSFIPLEVALVILLLLLILLTELQIEYERIYLSTLVIIVYMLLIATFNRVDVSYKIILLLAVALIMRLLIVAKQEYQRVIYGSVLVIGLVIGASLLPITSIRDELVIRSARIRNHLNQTGFYQLFEEGASGTRTGFGENDAVLGGPLMDDHTLLFEAKQQTAHYWRVESKEVYTGTGWRNSSSYNESIYEESGGRIYLEDEAYLGEYQPRESIELSFSLNDSYLPLPYGRVILESETDFLKLERSHENGRLNYASASDRTNLTIGWFQPDYTQATLAGVTNQEIEHYLSLPILPERVVTLAEDLTADKPTLLEKVLAVEEYLKNSSDFRYSKIDTPVTPKGRDYVDHFLFDSQVGYCDNFSTAMAVLLRAVDIPTRWAKGFAPGEVVREEDGHDVYAIRNSDAHSWVEVFFDGVGWVPFEPTPSFSQALDSTVATSDSSETSETSQSTEESSTSSSSTELSTSNESTSATDEPTTTNHFWEPMIQLFKNSWRYLRWLILAVCVLSLWRWGVTWQILILWRFNKQSLIRVYPRLLKQIEKQQERPAEQTLHAYAERVEANFPIFDGDFRTLTQNYEAALYASASIETQEIDYPFIKKLLAKIRKMNKNSI</sequence>
<feature type="domain" description="Transglutaminase-like" evidence="3">
    <location>
        <begin position="451"/>
        <end position="525"/>
    </location>
</feature>
<comment type="caution">
    <text evidence="4">The sequence shown here is derived from an EMBL/GenBank/DDBJ whole genome shotgun (WGS) entry which is preliminary data.</text>
</comment>
<dbReference type="Pfam" id="PF11992">
    <property type="entry name" value="TgpA_N"/>
    <property type="match status" value="1"/>
</dbReference>
<organism evidence="4 5">
    <name type="scientific">Candidatus Enterococcus willemsii</name>
    <dbReference type="NCBI Taxonomy" id="1857215"/>
    <lineage>
        <taxon>Bacteria</taxon>
        <taxon>Bacillati</taxon>
        <taxon>Bacillota</taxon>
        <taxon>Bacilli</taxon>
        <taxon>Lactobacillales</taxon>
        <taxon>Enterococcaceae</taxon>
        <taxon>Enterococcus</taxon>
    </lineage>
</organism>
<feature type="compositionally biased region" description="Low complexity" evidence="1">
    <location>
        <begin position="533"/>
        <end position="570"/>
    </location>
</feature>
<dbReference type="SMART" id="SM00460">
    <property type="entry name" value="TGc"/>
    <property type="match status" value="1"/>
</dbReference>
<dbReference type="InterPro" id="IPR021878">
    <property type="entry name" value="TgpA_N"/>
</dbReference>
<dbReference type="SUPFAM" id="SSF54001">
    <property type="entry name" value="Cysteine proteinases"/>
    <property type="match status" value="1"/>
</dbReference>
<evidence type="ECO:0000259" key="3">
    <source>
        <dbReference type="SMART" id="SM00460"/>
    </source>
</evidence>
<dbReference type="InterPro" id="IPR052901">
    <property type="entry name" value="Bact_TGase-like"/>
</dbReference>
<feature type="transmembrane region" description="Helical" evidence="2">
    <location>
        <begin position="58"/>
        <end position="75"/>
    </location>
</feature>
<keyword evidence="2" id="KW-0812">Transmembrane</keyword>
<protein>
    <recommendedName>
        <fullName evidence="3">Transglutaminase-like domain-containing protein</fullName>
    </recommendedName>
</protein>
<dbReference type="Pfam" id="PF01841">
    <property type="entry name" value="Transglut_core"/>
    <property type="match status" value="1"/>
</dbReference>
<feature type="transmembrane region" description="Helical" evidence="2">
    <location>
        <begin position="34"/>
        <end position="51"/>
    </location>
</feature>
<evidence type="ECO:0000313" key="4">
    <source>
        <dbReference type="EMBL" id="KAF1302902.1"/>
    </source>
</evidence>